<evidence type="ECO:0000256" key="1">
    <source>
        <dbReference type="SAM" id="MobiDB-lite"/>
    </source>
</evidence>
<organism evidence="2 3">
    <name type="scientific">Psilocybe cf. subviscida</name>
    <dbReference type="NCBI Taxonomy" id="2480587"/>
    <lineage>
        <taxon>Eukaryota</taxon>
        <taxon>Fungi</taxon>
        <taxon>Dikarya</taxon>
        <taxon>Basidiomycota</taxon>
        <taxon>Agaricomycotina</taxon>
        <taxon>Agaricomycetes</taxon>
        <taxon>Agaricomycetidae</taxon>
        <taxon>Agaricales</taxon>
        <taxon>Agaricineae</taxon>
        <taxon>Strophariaceae</taxon>
        <taxon>Psilocybe</taxon>
    </lineage>
</organism>
<feature type="region of interest" description="Disordered" evidence="1">
    <location>
        <begin position="1"/>
        <end position="54"/>
    </location>
</feature>
<evidence type="ECO:0000313" key="3">
    <source>
        <dbReference type="Proteomes" id="UP000567179"/>
    </source>
</evidence>
<dbReference type="OrthoDB" id="3264586at2759"/>
<evidence type="ECO:0000313" key="2">
    <source>
        <dbReference type="EMBL" id="KAF5331080.1"/>
    </source>
</evidence>
<comment type="caution">
    <text evidence="2">The sequence shown here is derived from an EMBL/GenBank/DDBJ whole genome shotgun (WGS) entry which is preliminary data.</text>
</comment>
<name>A0A8H5BX61_9AGAR</name>
<keyword evidence="3" id="KW-1185">Reference proteome</keyword>
<feature type="compositionally biased region" description="Polar residues" evidence="1">
    <location>
        <begin position="44"/>
        <end position="54"/>
    </location>
</feature>
<dbReference type="EMBL" id="JAACJJ010000001">
    <property type="protein sequence ID" value="KAF5331080.1"/>
    <property type="molecule type" value="Genomic_DNA"/>
</dbReference>
<proteinExistence type="predicted"/>
<sequence>MPLSPRDTRRNPQADKFKRRDTVSRIKDDKNRTQTKGRPGTALPNVTRTGNSGLGTFQARKNALYASARRSAKGLVQSSITMLEDMQAKLDELKGQQTTFQKICDDSNGPRVVLQQDIAGLGKVYAPMLDDLGEKRSEILEGASTMRNTRPLLLLGRNSNICFKCSET</sequence>
<dbReference type="AlphaFoldDB" id="A0A8H5BX61"/>
<protein>
    <submittedName>
        <fullName evidence="2">Uncharacterized protein</fullName>
    </submittedName>
</protein>
<reference evidence="2 3" key="1">
    <citation type="journal article" date="2020" name="ISME J.">
        <title>Uncovering the hidden diversity of litter-decomposition mechanisms in mushroom-forming fungi.</title>
        <authorList>
            <person name="Floudas D."/>
            <person name="Bentzer J."/>
            <person name="Ahren D."/>
            <person name="Johansson T."/>
            <person name="Persson P."/>
            <person name="Tunlid A."/>
        </authorList>
    </citation>
    <scope>NUCLEOTIDE SEQUENCE [LARGE SCALE GENOMIC DNA]</scope>
    <source>
        <strain evidence="2 3">CBS 101986</strain>
    </source>
</reference>
<accession>A0A8H5BX61</accession>
<gene>
    <name evidence="2" type="ORF">D9619_005893</name>
</gene>
<dbReference type="Proteomes" id="UP000567179">
    <property type="component" value="Unassembled WGS sequence"/>
</dbReference>
<feature type="compositionally biased region" description="Basic and acidic residues" evidence="1">
    <location>
        <begin position="1"/>
        <end position="32"/>
    </location>
</feature>